<dbReference type="STRING" id="260086.SAMN05216207_102254"/>
<organism evidence="1 2">
    <name type="scientific">Pseudonocardia ammonioxydans</name>
    <dbReference type="NCBI Taxonomy" id="260086"/>
    <lineage>
        <taxon>Bacteria</taxon>
        <taxon>Bacillati</taxon>
        <taxon>Actinomycetota</taxon>
        <taxon>Actinomycetes</taxon>
        <taxon>Pseudonocardiales</taxon>
        <taxon>Pseudonocardiaceae</taxon>
        <taxon>Pseudonocardia</taxon>
    </lineage>
</organism>
<accession>A0A1I5C799</accession>
<keyword evidence="1" id="KW-0489">Methyltransferase</keyword>
<dbReference type="CDD" id="cd02440">
    <property type="entry name" value="AdoMet_MTases"/>
    <property type="match status" value="1"/>
</dbReference>
<dbReference type="InterPro" id="IPR029063">
    <property type="entry name" value="SAM-dependent_MTases_sf"/>
</dbReference>
<reference evidence="1 2" key="1">
    <citation type="submission" date="2016-10" db="EMBL/GenBank/DDBJ databases">
        <authorList>
            <person name="de Groot N.N."/>
        </authorList>
    </citation>
    <scope>NUCLEOTIDE SEQUENCE [LARGE SCALE GENOMIC DNA]</scope>
    <source>
        <strain evidence="1 2">CGMCC 4.1877</strain>
    </source>
</reference>
<dbReference type="Gene3D" id="3.40.50.150">
    <property type="entry name" value="Vaccinia Virus protein VP39"/>
    <property type="match status" value="1"/>
</dbReference>
<dbReference type="GO" id="GO:0008168">
    <property type="term" value="F:methyltransferase activity"/>
    <property type="evidence" value="ECO:0007669"/>
    <property type="project" value="UniProtKB-KW"/>
</dbReference>
<keyword evidence="1" id="KW-0808">Transferase</keyword>
<dbReference type="OrthoDB" id="3366024at2"/>
<dbReference type="EMBL" id="FOUY01000022">
    <property type="protein sequence ID" value="SFN82817.1"/>
    <property type="molecule type" value="Genomic_DNA"/>
</dbReference>
<sequence>MFRLLNREIDRVRRETGRTPRVLDVGGGSGTWAVPLASAGCPVTVVDTSPNALATLARRADEAGVTELVNPVNGDVDTLADVAPADGADLVLGHGLLEVVEEPGRVLTALACAAAPGGAVSVLTVGRYGAFIGRVASGRLAEARQLLTDEDGRTGPDDRLLRRFDAGLLRELAADTGRLEIEALQGDGTLEVWLPGPGQESEQAGRDERDELDALASAVPALGEVAPRLHLLARRY</sequence>
<proteinExistence type="predicted"/>
<evidence type="ECO:0000313" key="1">
    <source>
        <dbReference type="EMBL" id="SFN82817.1"/>
    </source>
</evidence>
<dbReference type="Pfam" id="PF13489">
    <property type="entry name" value="Methyltransf_23"/>
    <property type="match status" value="1"/>
</dbReference>
<name>A0A1I5C799_PSUAM</name>
<dbReference type="Proteomes" id="UP000199614">
    <property type="component" value="Unassembled WGS sequence"/>
</dbReference>
<protein>
    <submittedName>
        <fullName evidence="1">Methyltransferase domain-containing protein</fullName>
    </submittedName>
</protein>
<gene>
    <name evidence="1" type="ORF">SAMN05216207_102254</name>
</gene>
<evidence type="ECO:0000313" key="2">
    <source>
        <dbReference type="Proteomes" id="UP000199614"/>
    </source>
</evidence>
<dbReference type="GO" id="GO:0032259">
    <property type="term" value="P:methylation"/>
    <property type="evidence" value="ECO:0007669"/>
    <property type="project" value="UniProtKB-KW"/>
</dbReference>
<dbReference type="AlphaFoldDB" id="A0A1I5C799"/>
<dbReference type="SUPFAM" id="SSF53335">
    <property type="entry name" value="S-adenosyl-L-methionine-dependent methyltransferases"/>
    <property type="match status" value="1"/>
</dbReference>
<keyword evidence="2" id="KW-1185">Reference proteome</keyword>